<evidence type="ECO:0000259" key="3">
    <source>
        <dbReference type="PROSITE" id="PS50977"/>
    </source>
</evidence>
<dbReference type="Pfam" id="PF00440">
    <property type="entry name" value="TetR_N"/>
    <property type="match status" value="1"/>
</dbReference>
<dbReference type="SUPFAM" id="SSF46689">
    <property type="entry name" value="Homeodomain-like"/>
    <property type="match status" value="1"/>
</dbReference>
<dbReference type="Proteomes" id="UP001501237">
    <property type="component" value="Unassembled WGS sequence"/>
</dbReference>
<dbReference type="InterPro" id="IPR001647">
    <property type="entry name" value="HTH_TetR"/>
</dbReference>
<name>A0ABP6QFS2_9ACTN</name>
<dbReference type="RefSeq" id="WP_344833113.1">
    <property type="nucleotide sequence ID" value="NZ_BAAAUV010000014.1"/>
</dbReference>
<keyword evidence="1 2" id="KW-0238">DNA-binding</keyword>
<dbReference type="PANTHER" id="PTHR30055">
    <property type="entry name" value="HTH-TYPE TRANSCRIPTIONAL REGULATOR RUTR"/>
    <property type="match status" value="1"/>
</dbReference>
<sequence>MTARTKATRTKVARRDWIEIAYQELAAAGEHGLTITALAARLGVTKGSFYWHFKDRPEFLRALLDRWAHERTDEVLALALGSTTDPRERLRRIQALGHEIAPVDRAMRLWAQHDPDAAAAVRLADRALLGHVAACLRELGFAPDEAADRALLLLRTWVGAYLVPDPSGTSPERADRVMNLLLTPQGERPGRS</sequence>
<feature type="domain" description="HTH tetR-type" evidence="3">
    <location>
        <begin position="11"/>
        <end position="71"/>
    </location>
</feature>
<organism evidence="4 5">
    <name type="scientific">Actinocorallia longicatena</name>
    <dbReference type="NCBI Taxonomy" id="111803"/>
    <lineage>
        <taxon>Bacteria</taxon>
        <taxon>Bacillati</taxon>
        <taxon>Actinomycetota</taxon>
        <taxon>Actinomycetes</taxon>
        <taxon>Streptosporangiales</taxon>
        <taxon>Thermomonosporaceae</taxon>
        <taxon>Actinocorallia</taxon>
    </lineage>
</organism>
<protein>
    <submittedName>
        <fullName evidence="4">TetR/AcrR family transcriptional regulator</fullName>
    </submittedName>
</protein>
<evidence type="ECO:0000313" key="4">
    <source>
        <dbReference type="EMBL" id="GAA3224844.1"/>
    </source>
</evidence>
<evidence type="ECO:0000313" key="5">
    <source>
        <dbReference type="Proteomes" id="UP001501237"/>
    </source>
</evidence>
<dbReference type="PROSITE" id="PS50977">
    <property type="entry name" value="HTH_TETR_2"/>
    <property type="match status" value="1"/>
</dbReference>
<feature type="DNA-binding region" description="H-T-H motif" evidence="2">
    <location>
        <begin position="34"/>
        <end position="53"/>
    </location>
</feature>
<reference evidence="5" key="1">
    <citation type="journal article" date="2019" name="Int. J. Syst. Evol. Microbiol.">
        <title>The Global Catalogue of Microorganisms (GCM) 10K type strain sequencing project: providing services to taxonomists for standard genome sequencing and annotation.</title>
        <authorList>
            <consortium name="The Broad Institute Genomics Platform"/>
            <consortium name="The Broad Institute Genome Sequencing Center for Infectious Disease"/>
            <person name="Wu L."/>
            <person name="Ma J."/>
        </authorList>
    </citation>
    <scope>NUCLEOTIDE SEQUENCE [LARGE SCALE GENOMIC DNA]</scope>
    <source>
        <strain evidence="5">JCM 9377</strain>
    </source>
</reference>
<gene>
    <name evidence="4" type="ORF">GCM10010468_52170</name>
</gene>
<proteinExistence type="predicted"/>
<accession>A0ABP6QFS2</accession>
<dbReference type="EMBL" id="BAAAUV010000014">
    <property type="protein sequence ID" value="GAA3224844.1"/>
    <property type="molecule type" value="Genomic_DNA"/>
</dbReference>
<dbReference type="InterPro" id="IPR050109">
    <property type="entry name" value="HTH-type_TetR-like_transc_reg"/>
</dbReference>
<comment type="caution">
    <text evidence="4">The sequence shown here is derived from an EMBL/GenBank/DDBJ whole genome shotgun (WGS) entry which is preliminary data.</text>
</comment>
<dbReference type="InterPro" id="IPR009057">
    <property type="entry name" value="Homeodomain-like_sf"/>
</dbReference>
<keyword evidence="5" id="KW-1185">Reference proteome</keyword>
<dbReference type="PANTHER" id="PTHR30055:SF239">
    <property type="entry name" value="TRANSCRIPTIONAL REGULATORY PROTEIN"/>
    <property type="match status" value="1"/>
</dbReference>
<evidence type="ECO:0000256" key="1">
    <source>
        <dbReference type="ARBA" id="ARBA00023125"/>
    </source>
</evidence>
<evidence type="ECO:0000256" key="2">
    <source>
        <dbReference type="PROSITE-ProRule" id="PRU00335"/>
    </source>
</evidence>
<dbReference type="Gene3D" id="1.10.357.10">
    <property type="entry name" value="Tetracycline Repressor, domain 2"/>
    <property type="match status" value="1"/>
</dbReference>